<keyword evidence="2" id="KW-0472">Membrane</keyword>
<proteinExistence type="predicted"/>
<dbReference type="KEGG" id="plon:Pla110_23080"/>
<dbReference type="EMBL" id="CP036281">
    <property type="protein sequence ID" value="QDU80577.1"/>
    <property type="molecule type" value="Genomic_DNA"/>
</dbReference>
<accession>A0A518CMX5</accession>
<feature type="compositionally biased region" description="Low complexity" evidence="1">
    <location>
        <begin position="531"/>
        <end position="542"/>
    </location>
</feature>
<feature type="region of interest" description="Disordered" evidence="1">
    <location>
        <begin position="531"/>
        <end position="596"/>
    </location>
</feature>
<evidence type="ECO:0008006" key="5">
    <source>
        <dbReference type="Google" id="ProtNLM"/>
    </source>
</evidence>
<keyword evidence="4" id="KW-1185">Reference proteome</keyword>
<feature type="transmembrane region" description="Helical" evidence="2">
    <location>
        <begin position="91"/>
        <end position="110"/>
    </location>
</feature>
<dbReference type="SUPFAM" id="SSF48695">
    <property type="entry name" value="Multiheme cytochromes"/>
    <property type="match status" value="2"/>
</dbReference>
<dbReference type="Gene3D" id="1.10.780.10">
    <property type="entry name" value="Hydroxylamine Oxidoreductase, Chain A, domain 1"/>
    <property type="match status" value="1"/>
</dbReference>
<sequence>MTLPSREYLRPQQKWICGRQCEGSCVQGPTKSGRCETTSACQPVKRENRWSCNRSTLQGGPCEKGPSPDGDCCPVHPPCVPRRSLRSQRGIAAGLSFVFTIGVLLVVFGLTNWRTTIAPGALASPHAQLFQSQSESEKCTACHQEFGFQSGEWLTAFWVTDRGADHPLSKSCMACHGNNFSAQWASEPHSLPGKVTRELTDQIHARLQHQSADKNIVQLASFLPATTVKPECAYCHQEHQGADHDLTAMTDKQCLSCHAQQFESFSSGHPEFDQWPLQRTPSLIFNHVTHAGKHFTDRKQAFDCSSCHYDANTHEIVSVVSFEQSCADCHQDQLKQAIAEGIPLLALPMIDRVALGQRLDSTFRWPTEAVGDFDGQLPLLMEFLLNQPGASSHPEPFTAGIDFSLVDPDHSQDLDLVAELIPQIRQLWFDLASKGQNAYLKRIEHLLNRSLSEKEQRELSSLLPLDLFRISYDRWFEVAPEGESAYIESAEGIRLVAAAEQREPRLYIAEEMIILPGDKLLLDSLPPGEWTGAATTNDGAAAPSVKKEENKPPTVTESEQENPVPSATLEATDPKSVPPVKTEEPTPSLLIPIDHTNGGETTSLDWKEIPQRGWYRDDLKLTIGYRPVGHADPFMTSWLELAFITSSDDSSRAMTSLRNQMKESAPFRNCLSCHDLERGRSGDEQFNWLSNSKQFRLKTFTKFSHRPHLTIPEMRDCRHCHALETEQPAAIGSEFSKLSIQSCTVCHNPQGAKEGCRECHNYHVDHRSLILFDGTKKSRAE</sequence>
<dbReference type="InterPro" id="IPR036280">
    <property type="entry name" value="Multihaem_cyt_sf"/>
</dbReference>
<evidence type="ECO:0000313" key="4">
    <source>
        <dbReference type="Proteomes" id="UP000317178"/>
    </source>
</evidence>
<evidence type="ECO:0000256" key="2">
    <source>
        <dbReference type="SAM" id="Phobius"/>
    </source>
</evidence>
<evidence type="ECO:0000256" key="1">
    <source>
        <dbReference type="SAM" id="MobiDB-lite"/>
    </source>
</evidence>
<protein>
    <recommendedName>
        <fullName evidence="5">Doubled CXXCH motif (Paired_CXXCH_1)</fullName>
    </recommendedName>
</protein>
<keyword evidence="2" id="KW-1133">Transmembrane helix</keyword>
<organism evidence="3 4">
    <name type="scientific">Polystyrenella longa</name>
    <dbReference type="NCBI Taxonomy" id="2528007"/>
    <lineage>
        <taxon>Bacteria</taxon>
        <taxon>Pseudomonadati</taxon>
        <taxon>Planctomycetota</taxon>
        <taxon>Planctomycetia</taxon>
        <taxon>Planctomycetales</taxon>
        <taxon>Planctomycetaceae</taxon>
        <taxon>Polystyrenella</taxon>
    </lineage>
</organism>
<evidence type="ECO:0000313" key="3">
    <source>
        <dbReference type="EMBL" id="QDU80577.1"/>
    </source>
</evidence>
<dbReference type="Proteomes" id="UP000317178">
    <property type="component" value="Chromosome"/>
</dbReference>
<name>A0A518CMX5_9PLAN</name>
<keyword evidence="2" id="KW-0812">Transmembrane</keyword>
<feature type="compositionally biased region" description="Polar residues" evidence="1">
    <location>
        <begin position="553"/>
        <end position="565"/>
    </location>
</feature>
<dbReference type="Gene3D" id="3.90.10.10">
    <property type="entry name" value="Cytochrome C3"/>
    <property type="match status" value="1"/>
</dbReference>
<reference evidence="3 4" key="1">
    <citation type="submission" date="2019-02" db="EMBL/GenBank/DDBJ databases">
        <title>Deep-cultivation of Planctomycetes and their phenomic and genomic characterization uncovers novel biology.</title>
        <authorList>
            <person name="Wiegand S."/>
            <person name="Jogler M."/>
            <person name="Boedeker C."/>
            <person name="Pinto D."/>
            <person name="Vollmers J."/>
            <person name="Rivas-Marin E."/>
            <person name="Kohn T."/>
            <person name="Peeters S.H."/>
            <person name="Heuer A."/>
            <person name="Rast P."/>
            <person name="Oberbeckmann S."/>
            <person name="Bunk B."/>
            <person name="Jeske O."/>
            <person name="Meyerdierks A."/>
            <person name="Storesund J.E."/>
            <person name="Kallscheuer N."/>
            <person name="Luecker S."/>
            <person name="Lage O.M."/>
            <person name="Pohl T."/>
            <person name="Merkel B.J."/>
            <person name="Hornburger P."/>
            <person name="Mueller R.-W."/>
            <person name="Bruemmer F."/>
            <person name="Labrenz M."/>
            <person name="Spormann A.M."/>
            <person name="Op den Camp H."/>
            <person name="Overmann J."/>
            <person name="Amann R."/>
            <person name="Jetten M.S.M."/>
            <person name="Mascher T."/>
            <person name="Medema M.H."/>
            <person name="Devos D.P."/>
            <person name="Kaster A.-K."/>
            <person name="Ovreas L."/>
            <person name="Rohde M."/>
            <person name="Galperin M.Y."/>
            <person name="Jogler C."/>
        </authorList>
    </citation>
    <scope>NUCLEOTIDE SEQUENCE [LARGE SCALE GENOMIC DNA]</scope>
    <source>
        <strain evidence="3 4">Pla110</strain>
    </source>
</reference>
<dbReference type="AlphaFoldDB" id="A0A518CMX5"/>
<gene>
    <name evidence="3" type="ORF">Pla110_23080</name>
</gene>